<keyword evidence="3" id="KW-1185">Reference proteome</keyword>
<dbReference type="WormBase" id="SRAE_1000183700">
    <property type="protein sequence ID" value="SRP04725"/>
    <property type="gene ID" value="WBGene00258447"/>
</dbReference>
<organism evidence="2">
    <name type="scientific">Strongyloides ratti</name>
    <name type="common">Parasitic roundworm</name>
    <dbReference type="NCBI Taxonomy" id="34506"/>
    <lineage>
        <taxon>Eukaryota</taxon>
        <taxon>Metazoa</taxon>
        <taxon>Ecdysozoa</taxon>
        <taxon>Nematoda</taxon>
        <taxon>Chromadorea</taxon>
        <taxon>Rhabditida</taxon>
        <taxon>Tylenchina</taxon>
        <taxon>Panagrolaimomorpha</taxon>
        <taxon>Strongyloidoidea</taxon>
        <taxon>Strongyloididae</taxon>
        <taxon>Strongyloides</taxon>
    </lineage>
</organism>
<dbReference type="AlphaFoldDB" id="A0A090L1K4"/>
<keyword evidence="1" id="KW-0812">Transmembrane</keyword>
<keyword evidence="1" id="KW-1133">Transmembrane helix</keyword>
<evidence type="ECO:0000313" key="3">
    <source>
        <dbReference type="Proteomes" id="UP000035682"/>
    </source>
</evidence>
<sequence length="110" mass="12948">MAPFYKFYVFHIFVNIMLHGISLAKIFVEQYKPFVKLINNESSYNLTILYTFFLLLKSYLFTSCCCISAIHFLSIFLNYDIIYYVKKRVIYIIVGNIIISLIPCCKANTK</sequence>
<feature type="transmembrane region" description="Helical" evidence="1">
    <location>
        <begin position="48"/>
        <end position="77"/>
    </location>
</feature>
<evidence type="ECO:0000256" key="1">
    <source>
        <dbReference type="SAM" id="Phobius"/>
    </source>
</evidence>
<name>A0A090L1K4_STRRB</name>
<gene>
    <name evidence="2 4 5" type="ORF">SRAE_1000183700</name>
</gene>
<dbReference type="EMBL" id="LN609528">
    <property type="protein sequence ID" value="CEF63577.1"/>
    <property type="molecule type" value="Genomic_DNA"/>
</dbReference>
<dbReference type="CTD" id="36375942"/>
<reference evidence="4" key="2">
    <citation type="submission" date="2020-12" db="UniProtKB">
        <authorList>
            <consortium name="WormBaseParasite"/>
        </authorList>
    </citation>
    <scope>IDENTIFICATION</scope>
</reference>
<dbReference type="Proteomes" id="UP000035682">
    <property type="component" value="Unplaced"/>
</dbReference>
<keyword evidence="1" id="KW-0472">Membrane</keyword>
<dbReference type="RefSeq" id="XP_024502778.1">
    <property type="nucleotide sequence ID" value="XM_024648842.1"/>
</dbReference>
<evidence type="ECO:0000313" key="2">
    <source>
        <dbReference type="EMBL" id="CEF63577.1"/>
    </source>
</evidence>
<protein>
    <submittedName>
        <fullName evidence="2 4">Uncharacterized protein</fullName>
    </submittedName>
</protein>
<evidence type="ECO:0000313" key="4">
    <source>
        <dbReference type="WBParaSite" id="SRAE_1000183700.1"/>
    </source>
</evidence>
<accession>A0A090L1K4</accession>
<dbReference type="WBParaSite" id="SRAE_1000183700.1">
    <property type="protein sequence ID" value="SRAE_1000183700.1"/>
    <property type="gene ID" value="WBGene00258447"/>
</dbReference>
<evidence type="ECO:0000313" key="5">
    <source>
        <dbReference type="WormBase" id="SRAE_1000183700"/>
    </source>
</evidence>
<proteinExistence type="predicted"/>
<feature type="transmembrane region" description="Helical" evidence="1">
    <location>
        <begin position="7"/>
        <end position="28"/>
    </location>
</feature>
<dbReference type="GeneID" id="36375942"/>
<reference evidence="2 3" key="1">
    <citation type="submission" date="2014-09" db="EMBL/GenBank/DDBJ databases">
        <authorList>
            <person name="Martin A.A."/>
        </authorList>
    </citation>
    <scope>NUCLEOTIDE SEQUENCE</scope>
    <source>
        <strain evidence="3">ED321</strain>
        <strain evidence="2">ED321 Heterogonic</strain>
    </source>
</reference>